<keyword evidence="4 5" id="KW-1015">Disulfide bond</keyword>
<organism evidence="8 9">
    <name type="scientific">Cochliobolus sativus</name>
    <name type="common">Common root rot and spot blotch fungus</name>
    <name type="synonym">Bipolaris sorokiniana</name>
    <dbReference type="NCBI Taxonomy" id="45130"/>
    <lineage>
        <taxon>Eukaryota</taxon>
        <taxon>Fungi</taxon>
        <taxon>Dikarya</taxon>
        <taxon>Ascomycota</taxon>
        <taxon>Pezizomycotina</taxon>
        <taxon>Dothideomycetes</taxon>
        <taxon>Pleosporomycetidae</taxon>
        <taxon>Pleosporales</taxon>
        <taxon>Pleosporineae</taxon>
        <taxon>Pleosporaceae</taxon>
        <taxon>Bipolaris</taxon>
    </lineage>
</organism>
<comment type="caution">
    <text evidence="8">The sequence shown here is derived from an EMBL/GenBank/DDBJ whole genome shotgun (WGS) entry which is preliminary data.</text>
</comment>
<evidence type="ECO:0000256" key="2">
    <source>
        <dbReference type="ARBA" id="ARBA00022525"/>
    </source>
</evidence>
<sequence length="148" mass="15969">MHFLTLTTLLATATAVPTLYQRSPIGNVEPILITDYSLRKTNGTIQNVNFHIHGFQARNVSCAAGPILSLPSETVTCGASNYRFVLSSMNGTDPNQYDLSVYHQTGVSSGKYATGTVPTYCVAGGLGPQDLQCNQIRQLGPYKLTLRS</sequence>
<evidence type="ECO:0000256" key="1">
    <source>
        <dbReference type="ARBA" id="ARBA00004613"/>
    </source>
</evidence>
<dbReference type="Gene3D" id="2.40.350.20">
    <property type="match status" value="1"/>
</dbReference>
<evidence type="ECO:0000259" key="7">
    <source>
        <dbReference type="PROSITE" id="PS51895"/>
    </source>
</evidence>
<evidence type="ECO:0000256" key="6">
    <source>
        <dbReference type="SAM" id="SignalP"/>
    </source>
</evidence>
<feature type="chain" id="PRO_5034604785" description="AA1-like domain-containing protein" evidence="6">
    <location>
        <begin position="16"/>
        <end position="148"/>
    </location>
</feature>
<feature type="disulfide bond" evidence="5">
    <location>
        <begin position="62"/>
        <end position="77"/>
    </location>
</feature>
<evidence type="ECO:0000256" key="5">
    <source>
        <dbReference type="PROSITE-ProRule" id="PRU01243"/>
    </source>
</evidence>
<feature type="signal peptide" evidence="6">
    <location>
        <begin position="1"/>
        <end position="15"/>
    </location>
</feature>
<dbReference type="Pfam" id="PF16541">
    <property type="entry name" value="AltA1"/>
    <property type="match status" value="1"/>
</dbReference>
<dbReference type="GO" id="GO:0005576">
    <property type="term" value="C:extracellular region"/>
    <property type="evidence" value="ECO:0007669"/>
    <property type="project" value="UniProtKB-SubCell"/>
</dbReference>
<evidence type="ECO:0000313" key="9">
    <source>
        <dbReference type="Proteomes" id="UP000624244"/>
    </source>
</evidence>
<keyword evidence="3 6" id="KW-0732">Signal</keyword>
<evidence type="ECO:0000256" key="3">
    <source>
        <dbReference type="ARBA" id="ARBA00022729"/>
    </source>
</evidence>
<reference evidence="8" key="1">
    <citation type="submission" date="2019-11" db="EMBL/GenBank/DDBJ databases">
        <title>Bipolaris sorokiniana Genome sequencing.</title>
        <authorList>
            <person name="Wang H."/>
        </authorList>
    </citation>
    <scope>NUCLEOTIDE SEQUENCE</scope>
</reference>
<dbReference type="Proteomes" id="UP000624244">
    <property type="component" value="Unassembled WGS sequence"/>
</dbReference>
<dbReference type="PROSITE" id="PS51895">
    <property type="entry name" value="AA1"/>
    <property type="match status" value="1"/>
</dbReference>
<proteinExistence type="predicted"/>
<dbReference type="AlphaFoldDB" id="A0A8H5ZK34"/>
<accession>A0A8H5ZK34</accession>
<evidence type="ECO:0000256" key="4">
    <source>
        <dbReference type="ARBA" id="ARBA00023157"/>
    </source>
</evidence>
<dbReference type="OMA" id="GPADEIC"/>
<comment type="subcellular location">
    <subcellularLocation>
        <location evidence="1">Secreted</location>
    </subcellularLocation>
</comment>
<gene>
    <name evidence="8" type="ORF">GGP41_010402</name>
</gene>
<dbReference type="EMBL" id="WNKQ01000006">
    <property type="protein sequence ID" value="KAF5850777.1"/>
    <property type="molecule type" value="Genomic_DNA"/>
</dbReference>
<name>A0A8H5ZK34_COCSA</name>
<evidence type="ECO:0000313" key="8">
    <source>
        <dbReference type="EMBL" id="KAF5850777.1"/>
    </source>
</evidence>
<keyword evidence="2" id="KW-0964">Secreted</keyword>
<feature type="disulfide bond" evidence="5">
    <location>
        <begin position="121"/>
        <end position="133"/>
    </location>
</feature>
<feature type="domain" description="AA1-like" evidence="7">
    <location>
        <begin position="26"/>
        <end position="146"/>
    </location>
</feature>
<dbReference type="InterPro" id="IPR032382">
    <property type="entry name" value="AltA1"/>
</dbReference>
<protein>
    <recommendedName>
        <fullName evidence="7">AA1-like domain-containing protein</fullName>
    </recommendedName>
</protein>